<dbReference type="PANTHER" id="PTHR14154">
    <property type="entry name" value="UPF0041 BRAIN PROTEIN 44-RELATED"/>
    <property type="match status" value="1"/>
</dbReference>
<dbReference type="GO" id="GO:0009507">
    <property type="term" value="C:chloroplast"/>
    <property type="evidence" value="ECO:0007669"/>
    <property type="project" value="UniProtKB-SubCell"/>
</dbReference>
<comment type="caution">
    <text evidence="6">The sequence shown here is derived from an EMBL/GenBank/DDBJ whole genome shotgun (WGS) entry which is preliminary data.</text>
</comment>
<name>A0AAV9D8X0_ACOCL</name>
<evidence type="ECO:0000256" key="1">
    <source>
        <dbReference type="ARBA" id="ARBA00004141"/>
    </source>
</evidence>
<sequence>MATSATPSMVSTYVVSGRAPRVHSPLALPTSGFSRSAPRQRVTGGLRVRCQAEEQPEPVSTTPSTTPSPDQRPLQTPPPPQKKATSPSFFDVLSFGGPGPERINGRLAMLGFASAMAVELASGADVADQLANGGLLWFAGSAALFSVASLVPLLKGVTVQSKSGGLMTSDAEMWNGRFAMLGLVALVFTEYVKGGPLV</sequence>
<evidence type="ECO:0000256" key="4">
    <source>
        <dbReference type="ARBA" id="ARBA00023136"/>
    </source>
</evidence>
<feature type="compositionally biased region" description="Low complexity" evidence="5">
    <location>
        <begin position="60"/>
        <end position="74"/>
    </location>
</feature>
<dbReference type="SUPFAM" id="SSF103511">
    <property type="entry name" value="Chlorophyll a-b binding protein"/>
    <property type="match status" value="1"/>
</dbReference>
<dbReference type="AlphaFoldDB" id="A0AAV9D8X0"/>
<evidence type="ECO:0000256" key="3">
    <source>
        <dbReference type="ARBA" id="ARBA00022989"/>
    </source>
</evidence>
<evidence type="ECO:0000256" key="5">
    <source>
        <dbReference type="SAM" id="MobiDB-lite"/>
    </source>
</evidence>
<protein>
    <submittedName>
        <fullName evidence="6">Uncharacterized protein</fullName>
    </submittedName>
</protein>
<keyword evidence="7" id="KW-1185">Reference proteome</keyword>
<reference evidence="6" key="1">
    <citation type="journal article" date="2023" name="Nat. Commun.">
        <title>Diploid and tetraploid genomes of Acorus and the evolution of monocots.</title>
        <authorList>
            <person name="Ma L."/>
            <person name="Liu K.W."/>
            <person name="Li Z."/>
            <person name="Hsiao Y.Y."/>
            <person name="Qi Y."/>
            <person name="Fu T."/>
            <person name="Tang G.D."/>
            <person name="Zhang D."/>
            <person name="Sun W.H."/>
            <person name="Liu D.K."/>
            <person name="Li Y."/>
            <person name="Chen G.Z."/>
            <person name="Liu X.D."/>
            <person name="Liao X.Y."/>
            <person name="Jiang Y.T."/>
            <person name="Yu X."/>
            <person name="Hao Y."/>
            <person name="Huang J."/>
            <person name="Zhao X.W."/>
            <person name="Ke S."/>
            <person name="Chen Y.Y."/>
            <person name="Wu W.L."/>
            <person name="Hsu J.L."/>
            <person name="Lin Y.F."/>
            <person name="Huang M.D."/>
            <person name="Li C.Y."/>
            <person name="Huang L."/>
            <person name="Wang Z.W."/>
            <person name="Zhao X."/>
            <person name="Zhong W.Y."/>
            <person name="Peng D.H."/>
            <person name="Ahmad S."/>
            <person name="Lan S."/>
            <person name="Zhang J.S."/>
            <person name="Tsai W.C."/>
            <person name="Van de Peer Y."/>
            <person name="Liu Z.J."/>
        </authorList>
    </citation>
    <scope>NUCLEOTIDE SEQUENCE</scope>
    <source>
        <strain evidence="6">CP</strain>
    </source>
</reference>
<keyword evidence="2" id="KW-0812">Transmembrane</keyword>
<evidence type="ECO:0000256" key="2">
    <source>
        <dbReference type="ARBA" id="ARBA00022692"/>
    </source>
</evidence>
<gene>
    <name evidence="6" type="ORF">QJS10_CPB15g01872</name>
</gene>
<evidence type="ECO:0000313" key="7">
    <source>
        <dbReference type="Proteomes" id="UP001180020"/>
    </source>
</evidence>
<reference evidence="6" key="2">
    <citation type="submission" date="2023-06" db="EMBL/GenBank/DDBJ databases">
        <authorList>
            <person name="Ma L."/>
            <person name="Liu K.-W."/>
            <person name="Li Z."/>
            <person name="Hsiao Y.-Y."/>
            <person name="Qi Y."/>
            <person name="Fu T."/>
            <person name="Tang G."/>
            <person name="Zhang D."/>
            <person name="Sun W.-H."/>
            <person name="Liu D.-K."/>
            <person name="Li Y."/>
            <person name="Chen G.-Z."/>
            <person name="Liu X.-D."/>
            <person name="Liao X.-Y."/>
            <person name="Jiang Y.-T."/>
            <person name="Yu X."/>
            <person name="Hao Y."/>
            <person name="Huang J."/>
            <person name="Zhao X.-W."/>
            <person name="Ke S."/>
            <person name="Chen Y.-Y."/>
            <person name="Wu W.-L."/>
            <person name="Hsu J.-L."/>
            <person name="Lin Y.-F."/>
            <person name="Huang M.-D."/>
            <person name="Li C.-Y."/>
            <person name="Huang L."/>
            <person name="Wang Z.-W."/>
            <person name="Zhao X."/>
            <person name="Zhong W.-Y."/>
            <person name="Peng D.-H."/>
            <person name="Ahmad S."/>
            <person name="Lan S."/>
            <person name="Zhang J.-S."/>
            <person name="Tsai W.-C."/>
            <person name="Van De Peer Y."/>
            <person name="Liu Z.-J."/>
        </authorList>
    </citation>
    <scope>NUCLEOTIDE SEQUENCE</scope>
    <source>
        <strain evidence="6">CP</strain>
        <tissue evidence="6">Leaves</tissue>
    </source>
</reference>
<evidence type="ECO:0000313" key="6">
    <source>
        <dbReference type="EMBL" id="KAK1296588.1"/>
    </source>
</evidence>
<keyword evidence="4" id="KW-0472">Membrane</keyword>
<organism evidence="6 7">
    <name type="scientific">Acorus calamus</name>
    <name type="common">Sweet flag</name>
    <dbReference type="NCBI Taxonomy" id="4465"/>
    <lineage>
        <taxon>Eukaryota</taxon>
        <taxon>Viridiplantae</taxon>
        <taxon>Streptophyta</taxon>
        <taxon>Embryophyta</taxon>
        <taxon>Tracheophyta</taxon>
        <taxon>Spermatophyta</taxon>
        <taxon>Magnoliopsida</taxon>
        <taxon>Liliopsida</taxon>
        <taxon>Acoraceae</taxon>
        <taxon>Acorus</taxon>
    </lineage>
</organism>
<keyword evidence="3" id="KW-1133">Transmembrane helix</keyword>
<accession>A0AAV9D8X0</accession>
<proteinExistence type="predicted"/>
<dbReference type="EMBL" id="JAUJYO010000015">
    <property type="protein sequence ID" value="KAK1296588.1"/>
    <property type="molecule type" value="Genomic_DNA"/>
</dbReference>
<dbReference type="GO" id="GO:0016020">
    <property type="term" value="C:membrane"/>
    <property type="evidence" value="ECO:0007669"/>
    <property type="project" value="UniProtKB-SubCell"/>
</dbReference>
<dbReference type="Proteomes" id="UP001180020">
    <property type="component" value="Unassembled WGS sequence"/>
</dbReference>
<feature type="region of interest" description="Disordered" evidence="5">
    <location>
        <begin position="16"/>
        <end position="87"/>
    </location>
</feature>
<comment type="subcellular location">
    <subcellularLocation>
        <location evidence="1">Membrane</location>
        <topology evidence="1">Multi-pass membrane protein</topology>
    </subcellularLocation>
</comment>